<dbReference type="GO" id="GO:0003700">
    <property type="term" value="F:DNA-binding transcription factor activity"/>
    <property type="evidence" value="ECO:0007669"/>
    <property type="project" value="InterPro"/>
</dbReference>
<feature type="domain" description="BHLH" evidence="6">
    <location>
        <begin position="505"/>
        <end position="554"/>
    </location>
</feature>
<dbReference type="InterPro" id="IPR025610">
    <property type="entry name" value="MYC/MYB_N"/>
</dbReference>
<dbReference type="Proteomes" id="UP001152484">
    <property type="component" value="Unassembled WGS sequence"/>
</dbReference>
<feature type="compositionally biased region" description="Basic and acidic residues" evidence="5">
    <location>
        <begin position="506"/>
        <end position="520"/>
    </location>
</feature>
<comment type="caution">
    <text evidence="7">The sequence shown here is derived from an EMBL/GenBank/DDBJ whole genome shotgun (WGS) entry which is preliminary data.</text>
</comment>
<reference evidence="7" key="1">
    <citation type="submission" date="2022-07" db="EMBL/GenBank/DDBJ databases">
        <authorList>
            <person name="Macas J."/>
            <person name="Novak P."/>
            <person name="Neumann P."/>
        </authorList>
    </citation>
    <scope>NUCLEOTIDE SEQUENCE</scope>
</reference>
<dbReference type="InterPro" id="IPR011598">
    <property type="entry name" value="bHLH_dom"/>
</dbReference>
<dbReference type="GO" id="GO:0005634">
    <property type="term" value="C:nucleus"/>
    <property type="evidence" value="ECO:0007669"/>
    <property type="project" value="UniProtKB-SubCell"/>
</dbReference>
<organism evidence="7 8">
    <name type="scientific">Cuscuta europaea</name>
    <name type="common">European dodder</name>
    <dbReference type="NCBI Taxonomy" id="41803"/>
    <lineage>
        <taxon>Eukaryota</taxon>
        <taxon>Viridiplantae</taxon>
        <taxon>Streptophyta</taxon>
        <taxon>Embryophyta</taxon>
        <taxon>Tracheophyta</taxon>
        <taxon>Spermatophyta</taxon>
        <taxon>Magnoliopsida</taxon>
        <taxon>eudicotyledons</taxon>
        <taxon>Gunneridae</taxon>
        <taxon>Pentapetalae</taxon>
        <taxon>asterids</taxon>
        <taxon>lamiids</taxon>
        <taxon>Solanales</taxon>
        <taxon>Convolvulaceae</taxon>
        <taxon>Cuscuteae</taxon>
        <taxon>Cuscuta</taxon>
        <taxon>Cuscuta subgen. Cuscuta</taxon>
    </lineage>
</organism>
<dbReference type="OrthoDB" id="1883654at2759"/>
<gene>
    <name evidence="7" type="ORF">CEURO_LOCUS4437</name>
</gene>
<evidence type="ECO:0000313" key="8">
    <source>
        <dbReference type="Proteomes" id="UP001152484"/>
    </source>
</evidence>
<dbReference type="Pfam" id="PF23176">
    <property type="entry name" value="bHLH_LHW"/>
    <property type="match status" value="1"/>
</dbReference>
<dbReference type="CDD" id="cd18915">
    <property type="entry name" value="bHLH_AtLHW_like"/>
    <property type="match status" value="1"/>
</dbReference>
<evidence type="ECO:0000259" key="6">
    <source>
        <dbReference type="PROSITE" id="PS50888"/>
    </source>
</evidence>
<dbReference type="PANTHER" id="PTHR46196">
    <property type="entry name" value="TRANSCRIPTION FACTOR BHLH155-LIKE ISOFORM X1-RELATED"/>
    <property type="match status" value="1"/>
</dbReference>
<evidence type="ECO:0000256" key="5">
    <source>
        <dbReference type="SAM" id="MobiDB-lite"/>
    </source>
</evidence>
<dbReference type="InterPro" id="IPR043561">
    <property type="entry name" value="LHW-like"/>
</dbReference>
<sequence length="690" mass="76758">MGYLLKEVLKILCGVNTWSYAVFWKLSCQNPKLLVWEDCYYEPVIYSTIQGFLPGNMNTEPAIQNWSSCWAPNNVSQTGEKVQLLVNKMMVTNQFSAVGEGLVGRAAATGYHQWILSEGYCREAHPVEVLKELSLQFSAGMQTVAVIPVLPHGVVQLGSSKVVIENLGVMNDVKMLIGQLGWVPPGSLRSDEQHVMKQSEVHHRQTSSQTSEYYVNLRQQNVVPLMNLSISPKNQMRKEVTLNPNIWKNQHSSNADSIPSLNSHSCMNGSSSEFDGNMVIVENDLFQELGSVLTQNSENRSSNGPTMLDFSYDTKDEYGALQSGLLDDDHQDPCVHSSGDDLFDILGADFKNKLLNRSWNNGQEGANTKDMDHDDDAINYNNLLDFVTSTCSTKQSLDDNVSCHTTLTTMSSSSGPNASCSYGRVGVSTQMQGELFGCPKSKSRVMASSFDSSSKESNPQTGSIYGSQVSSWVEQACAMKKNTNSAPTVGSKKPDEQTKPSRKRLKPGENPRPRPKDRQMIQDRVKELREIVPNGAKCSIDSLLERTIKHMLFLQSVKKHADKIKQTGEPKIIGKEGGIHLKDNFEGGATWAYEIGSESTMCPIIVEDMNQPRQMLVEMLCEQSGFFLEIAEIIRGLGLTILKGVMEMKNDKIWARFAVEADKDITRMEIFMSLVNLFKQTTISCTENEE</sequence>
<name>A0A9P1E1S1_CUSEU</name>
<protein>
    <recommendedName>
        <fullName evidence="6">BHLH domain-containing protein</fullName>
    </recommendedName>
</protein>
<keyword evidence="4" id="KW-0539">Nucleus</keyword>
<feature type="region of interest" description="Disordered" evidence="5">
    <location>
        <begin position="482"/>
        <end position="520"/>
    </location>
</feature>
<keyword evidence="8" id="KW-1185">Reference proteome</keyword>
<evidence type="ECO:0000256" key="4">
    <source>
        <dbReference type="ARBA" id="ARBA00023242"/>
    </source>
</evidence>
<evidence type="ECO:0000256" key="3">
    <source>
        <dbReference type="ARBA" id="ARBA00023163"/>
    </source>
</evidence>
<dbReference type="AlphaFoldDB" id="A0A9P1E1S1"/>
<dbReference type="Pfam" id="PF14215">
    <property type="entry name" value="bHLH-MYC_N"/>
    <property type="match status" value="1"/>
</dbReference>
<keyword evidence="3" id="KW-0804">Transcription</keyword>
<keyword evidence="2" id="KW-0805">Transcription regulation</keyword>
<accession>A0A9P1E1S1</accession>
<proteinExistence type="predicted"/>
<evidence type="ECO:0000256" key="2">
    <source>
        <dbReference type="ARBA" id="ARBA00023015"/>
    </source>
</evidence>
<dbReference type="EMBL" id="CAMAPE010000008">
    <property type="protein sequence ID" value="CAH9072636.1"/>
    <property type="molecule type" value="Genomic_DNA"/>
</dbReference>
<dbReference type="GO" id="GO:0046983">
    <property type="term" value="F:protein dimerization activity"/>
    <property type="evidence" value="ECO:0007669"/>
    <property type="project" value="InterPro"/>
</dbReference>
<evidence type="ECO:0000256" key="1">
    <source>
        <dbReference type="ARBA" id="ARBA00004123"/>
    </source>
</evidence>
<dbReference type="PANTHER" id="PTHR46196:SF4">
    <property type="entry name" value="TRANSCRIPTION FACTOR LHW"/>
    <property type="match status" value="1"/>
</dbReference>
<comment type="subcellular location">
    <subcellularLocation>
        <location evidence="1">Nucleus</location>
    </subcellularLocation>
</comment>
<evidence type="ECO:0000313" key="7">
    <source>
        <dbReference type="EMBL" id="CAH9072636.1"/>
    </source>
</evidence>
<dbReference type="PROSITE" id="PS50888">
    <property type="entry name" value="BHLH"/>
    <property type="match status" value="1"/>
</dbReference>